<dbReference type="GO" id="GO:0016829">
    <property type="term" value="F:lyase activity"/>
    <property type="evidence" value="ECO:0007669"/>
    <property type="project" value="UniProtKB-KW"/>
</dbReference>
<dbReference type="PANTHER" id="PTHR30246">
    <property type="entry name" value="2-KETO-3-DEOXY-6-PHOSPHOGLUCONATE ALDOLASE"/>
    <property type="match status" value="1"/>
</dbReference>
<evidence type="ECO:0000256" key="4">
    <source>
        <dbReference type="ARBA" id="ARBA00023239"/>
    </source>
</evidence>
<sequence length="204" mass="20297">MRRERLAAIIRGRDARACVRAAMVLVEEGVGLIEISLTTQDADRVLREVVHEAGDRALIGAGTVLSAEDAERARDAGATWLVTPCPGAGLDAARGTGLPVLGGALTPGECAAVMAAGATAVKLFPASLGGPPYLGALRDPFPDMPIVPVGGVDAEAAAAYLTAGAVAVGVGGPLLGDAPHGGDTAALRERARAFLAVCADGAGT</sequence>
<dbReference type="InterPro" id="IPR013785">
    <property type="entry name" value="Aldolase_TIM"/>
</dbReference>
<evidence type="ECO:0000313" key="7">
    <source>
        <dbReference type="Proteomes" id="UP000530234"/>
    </source>
</evidence>
<protein>
    <submittedName>
        <fullName evidence="6">Aldolase</fullName>
    </submittedName>
</protein>
<dbReference type="CDD" id="cd00452">
    <property type="entry name" value="KDPG_aldolase"/>
    <property type="match status" value="1"/>
</dbReference>
<organism evidence="6 7">
    <name type="scientific">Streptomyces calidiresistens</name>
    <dbReference type="NCBI Taxonomy" id="1485586"/>
    <lineage>
        <taxon>Bacteria</taxon>
        <taxon>Bacillati</taxon>
        <taxon>Actinomycetota</taxon>
        <taxon>Actinomycetes</taxon>
        <taxon>Kitasatosporales</taxon>
        <taxon>Streptomycetaceae</taxon>
        <taxon>Streptomyces</taxon>
    </lineage>
</organism>
<dbReference type="Proteomes" id="UP000530234">
    <property type="component" value="Unassembled WGS sequence"/>
</dbReference>
<evidence type="ECO:0000256" key="3">
    <source>
        <dbReference type="ARBA" id="ARBA00011233"/>
    </source>
</evidence>
<dbReference type="InterPro" id="IPR031338">
    <property type="entry name" value="KDPG/KHG_AS_2"/>
</dbReference>
<keyword evidence="5" id="KW-0119">Carbohydrate metabolism</keyword>
<dbReference type="EMBL" id="VKHS01000394">
    <property type="protein sequence ID" value="MBB0230974.1"/>
    <property type="molecule type" value="Genomic_DNA"/>
</dbReference>
<accession>A0A7W3T4U6</accession>
<evidence type="ECO:0000256" key="1">
    <source>
        <dbReference type="ARBA" id="ARBA00004761"/>
    </source>
</evidence>
<name>A0A7W3T4U6_9ACTN</name>
<dbReference type="PANTHER" id="PTHR30246:SF1">
    <property type="entry name" value="2-DEHYDRO-3-DEOXY-6-PHOSPHOGALACTONATE ALDOLASE-RELATED"/>
    <property type="match status" value="1"/>
</dbReference>
<dbReference type="Pfam" id="PF01081">
    <property type="entry name" value="Aldolase"/>
    <property type="match status" value="1"/>
</dbReference>
<dbReference type="Gene3D" id="3.20.20.70">
    <property type="entry name" value="Aldolase class I"/>
    <property type="match status" value="1"/>
</dbReference>
<dbReference type="SUPFAM" id="SSF51569">
    <property type="entry name" value="Aldolase"/>
    <property type="match status" value="1"/>
</dbReference>
<keyword evidence="7" id="KW-1185">Reference proteome</keyword>
<comment type="caution">
    <text evidence="6">The sequence shown here is derived from an EMBL/GenBank/DDBJ whole genome shotgun (WGS) entry which is preliminary data.</text>
</comment>
<comment type="pathway">
    <text evidence="1">Carbohydrate acid metabolism.</text>
</comment>
<evidence type="ECO:0000256" key="5">
    <source>
        <dbReference type="ARBA" id="ARBA00023277"/>
    </source>
</evidence>
<evidence type="ECO:0000256" key="2">
    <source>
        <dbReference type="ARBA" id="ARBA00006906"/>
    </source>
</evidence>
<dbReference type="InterPro" id="IPR000887">
    <property type="entry name" value="Aldlse_KDPG_KHG"/>
</dbReference>
<dbReference type="AlphaFoldDB" id="A0A7W3T4U6"/>
<reference evidence="7" key="1">
    <citation type="submission" date="2019-10" db="EMBL/GenBank/DDBJ databases">
        <title>Streptomyces sp. nov., a novel actinobacterium isolated from alkaline environment.</title>
        <authorList>
            <person name="Golinska P."/>
        </authorList>
    </citation>
    <scope>NUCLEOTIDE SEQUENCE [LARGE SCALE GENOMIC DNA]</scope>
    <source>
        <strain evidence="7">DSM 42108</strain>
    </source>
</reference>
<keyword evidence="4" id="KW-0456">Lyase</keyword>
<evidence type="ECO:0000313" key="6">
    <source>
        <dbReference type="EMBL" id="MBB0230974.1"/>
    </source>
</evidence>
<proteinExistence type="inferred from homology"/>
<dbReference type="PROSITE" id="PS00160">
    <property type="entry name" value="ALDOLASE_KDPG_KHG_2"/>
    <property type="match status" value="1"/>
</dbReference>
<comment type="similarity">
    <text evidence="2">Belongs to the KHG/KDPG aldolase family.</text>
</comment>
<comment type="subunit">
    <text evidence="3">Homotrimer.</text>
</comment>
<gene>
    <name evidence="6" type="ORF">FOE67_15985</name>
</gene>